<dbReference type="AlphaFoldDB" id="A0A445A2B5"/>
<evidence type="ECO:0000313" key="2">
    <source>
        <dbReference type="EMBL" id="RYR20580.1"/>
    </source>
</evidence>
<protein>
    <submittedName>
        <fullName evidence="2">Uncharacterized protein</fullName>
    </submittedName>
</protein>
<proteinExistence type="predicted"/>
<evidence type="ECO:0000313" key="3">
    <source>
        <dbReference type="Proteomes" id="UP000289738"/>
    </source>
</evidence>
<evidence type="ECO:0000256" key="1">
    <source>
        <dbReference type="SAM" id="MobiDB-lite"/>
    </source>
</evidence>
<organism evidence="2 3">
    <name type="scientific">Arachis hypogaea</name>
    <name type="common">Peanut</name>
    <dbReference type="NCBI Taxonomy" id="3818"/>
    <lineage>
        <taxon>Eukaryota</taxon>
        <taxon>Viridiplantae</taxon>
        <taxon>Streptophyta</taxon>
        <taxon>Embryophyta</taxon>
        <taxon>Tracheophyta</taxon>
        <taxon>Spermatophyta</taxon>
        <taxon>Magnoliopsida</taxon>
        <taxon>eudicotyledons</taxon>
        <taxon>Gunneridae</taxon>
        <taxon>Pentapetalae</taxon>
        <taxon>rosids</taxon>
        <taxon>fabids</taxon>
        <taxon>Fabales</taxon>
        <taxon>Fabaceae</taxon>
        <taxon>Papilionoideae</taxon>
        <taxon>50 kb inversion clade</taxon>
        <taxon>dalbergioids sensu lato</taxon>
        <taxon>Dalbergieae</taxon>
        <taxon>Pterocarpus clade</taxon>
        <taxon>Arachis</taxon>
    </lineage>
</organism>
<name>A0A445A2B5_ARAHY</name>
<reference evidence="2 3" key="1">
    <citation type="submission" date="2019-01" db="EMBL/GenBank/DDBJ databases">
        <title>Sequencing of cultivated peanut Arachis hypogaea provides insights into genome evolution and oil improvement.</title>
        <authorList>
            <person name="Chen X."/>
        </authorList>
    </citation>
    <scope>NUCLEOTIDE SEQUENCE [LARGE SCALE GENOMIC DNA]</scope>
    <source>
        <strain evidence="3">cv. Fuhuasheng</strain>
        <tissue evidence="2">Leaves</tissue>
    </source>
</reference>
<accession>A0A445A2B5</accession>
<dbReference type="EMBL" id="SDMP01000013">
    <property type="protein sequence ID" value="RYR20580.1"/>
    <property type="molecule type" value="Genomic_DNA"/>
</dbReference>
<dbReference type="Proteomes" id="UP000289738">
    <property type="component" value="Chromosome B03"/>
</dbReference>
<feature type="region of interest" description="Disordered" evidence="1">
    <location>
        <begin position="531"/>
        <end position="627"/>
    </location>
</feature>
<sequence length="641" mass="72356">MKCQLTLRNAKYGDDNKPNSRHKPKIVSLDSPLCLIFAEQGAPRGCIEEASSVHLSGSENMNPNFPSIPLFSVTVTLEDKPFIFCFEHPTVSPFGTLISADHPSPRASVVCLLPSRIHRLFLRHRCTTRRRLNPSSVVNRGHPPSAQYRAQRLSLPQRHFTLATPSHWRHHQTRLSTYHSTLISAHAVPTEGCAQVFCRRSISTDLAPLPTHPVTPDDRNPHHLALASIVGPNTCVTEHYHQYLQFTKLVETRCSPSYINGMVTHMESINAVEKLLEIDAIGFGFVKRIPKRAVKQSMMKQLARAYDVDTNTLIVDVENIRINSVLIGKALGIRDGESSSSRHQSTVSEKDNHRATRFHVFLSHGYQCATGKFQKVLHPGGAENVLMPNKSTNYIPVAHPSYFDVTDPSRFNWAHKIFKWLGLSIEKFQSKNHKTCGGCMFALLRLQHDPLDHCREQEPWVIAWTAAKLEKKAANVLAEVALEIGRDRARNQPPLNKADGGHTRIERRISSFRNRDARTGTRKKLSIVRGRSCDYSTTSHEGPSCNERYIVPSDSDKDDDVPIAQRRPRPVVLSDSDKDDDVPIAQRRRRLFQDDLNPNGEHVNEEDSAFDPHNQDPIKPSSALVKSMQRIRRELRAVSRS</sequence>
<gene>
    <name evidence="2" type="ORF">Ahy_B03g065757</name>
</gene>
<keyword evidence="3" id="KW-1185">Reference proteome</keyword>
<comment type="caution">
    <text evidence="2">The sequence shown here is derived from an EMBL/GenBank/DDBJ whole genome shotgun (WGS) entry which is preliminary data.</text>
</comment>